<reference evidence="2 3" key="1">
    <citation type="submission" date="2017-03" db="EMBL/GenBank/DDBJ databases">
        <authorList>
            <person name="Afonso C.L."/>
            <person name="Miller P.J."/>
            <person name="Scott M.A."/>
            <person name="Spackman E."/>
            <person name="Goraichik I."/>
            <person name="Dimitrov K.M."/>
            <person name="Suarez D.L."/>
            <person name="Swayne D.E."/>
        </authorList>
    </citation>
    <scope>NUCLEOTIDE SEQUENCE [LARGE SCALE GENOMIC DNA]</scope>
    <source>
        <strain evidence="2 3">CECT 8625</strain>
    </source>
</reference>
<sequence>MSDLVLAGLCGSLRAASTNRLLLSEAVRRFGPATFEAGDLDLPIYNGDVEDAGIPAKVQALSDLVGRADAVIVCTPEYNKGISGVLKNALDWISRTEGNPWRDKPVALMSAAAGAAGGERAQNMARLCLTPFRPYLLPGPEVFVRQTGSKWTDDGRLNDAQAAKLVDDLMGQLRSVADARRIARAPA</sequence>
<dbReference type="GO" id="GO:0010181">
    <property type="term" value="F:FMN binding"/>
    <property type="evidence" value="ECO:0007669"/>
    <property type="project" value="TreeGrafter"/>
</dbReference>
<accession>A0A1X6YE71</accession>
<dbReference type="InterPro" id="IPR029039">
    <property type="entry name" value="Flavoprotein-like_sf"/>
</dbReference>
<evidence type="ECO:0000259" key="1">
    <source>
        <dbReference type="Pfam" id="PF03358"/>
    </source>
</evidence>
<keyword evidence="2" id="KW-0560">Oxidoreductase</keyword>
<dbReference type="Gene3D" id="3.40.50.360">
    <property type="match status" value="1"/>
</dbReference>
<evidence type="ECO:0000313" key="2">
    <source>
        <dbReference type="EMBL" id="SLN17904.1"/>
    </source>
</evidence>
<dbReference type="EC" id="1.7.1.6" evidence="2"/>
<dbReference type="GO" id="GO:0005829">
    <property type="term" value="C:cytosol"/>
    <property type="evidence" value="ECO:0007669"/>
    <property type="project" value="TreeGrafter"/>
</dbReference>
<dbReference type="Proteomes" id="UP000193570">
    <property type="component" value="Unassembled WGS sequence"/>
</dbReference>
<gene>
    <name evidence="2" type="primary">azr_1</name>
    <name evidence="2" type="ORF">ROJ8625_00589</name>
</gene>
<dbReference type="GO" id="GO:0050446">
    <property type="term" value="F:azobenzene reductase (NADP+) activity"/>
    <property type="evidence" value="ECO:0007669"/>
    <property type="project" value="UniProtKB-EC"/>
</dbReference>
<dbReference type="OrthoDB" id="9812295at2"/>
<protein>
    <submittedName>
        <fullName evidence="2">NADPH azoreductase</fullName>
        <ecNumber evidence="2">1.7.1.6</ecNumber>
    </submittedName>
</protein>
<feature type="domain" description="NADPH-dependent FMN reductase-like" evidence="1">
    <location>
        <begin position="7"/>
        <end position="145"/>
    </location>
</feature>
<dbReference type="InterPro" id="IPR050712">
    <property type="entry name" value="NAD(P)H-dep_reductase"/>
</dbReference>
<name>A0A1X6YE71_9RHOB</name>
<evidence type="ECO:0000313" key="3">
    <source>
        <dbReference type="Proteomes" id="UP000193570"/>
    </source>
</evidence>
<dbReference type="EMBL" id="FWFK01000001">
    <property type="protein sequence ID" value="SLN17904.1"/>
    <property type="molecule type" value="Genomic_DNA"/>
</dbReference>
<dbReference type="PANTHER" id="PTHR30543">
    <property type="entry name" value="CHROMATE REDUCTASE"/>
    <property type="match status" value="1"/>
</dbReference>
<dbReference type="InterPro" id="IPR005025">
    <property type="entry name" value="FMN_Rdtase-like_dom"/>
</dbReference>
<dbReference type="AlphaFoldDB" id="A0A1X6YE71"/>
<dbReference type="PANTHER" id="PTHR30543:SF21">
    <property type="entry name" value="NAD(P)H-DEPENDENT FMN REDUCTASE LOT6"/>
    <property type="match status" value="1"/>
</dbReference>
<dbReference type="Pfam" id="PF03358">
    <property type="entry name" value="FMN_red"/>
    <property type="match status" value="1"/>
</dbReference>
<dbReference type="SUPFAM" id="SSF52218">
    <property type="entry name" value="Flavoproteins"/>
    <property type="match status" value="1"/>
</dbReference>
<proteinExistence type="predicted"/>
<dbReference type="RefSeq" id="WP_085790329.1">
    <property type="nucleotide sequence ID" value="NZ_FWFK01000001.1"/>
</dbReference>
<organism evidence="2 3">
    <name type="scientific">Roseivivax jejudonensis</name>
    <dbReference type="NCBI Taxonomy" id="1529041"/>
    <lineage>
        <taxon>Bacteria</taxon>
        <taxon>Pseudomonadati</taxon>
        <taxon>Pseudomonadota</taxon>
        <taxon>Alphaproteobacteria</taxon>
        <taxon>Rhodobacterales</taxon>
        <taxon>Roseobacteraceae</taxon>
        <taxon>Roseivivax</taxon>
    </lineage>
</organism>
<keyword evidence="3" id="KW-1185">Reference proteome</keyword>